<comment type="similarity">
    <text evidence="1">Belongs to the UPF0111 family.</text>
</comment>
<proteinExistence type="inferred from homology"/>
<gene>
    <name evidence="2" type="ORF">SAMN05216360_12011</name>
</gene>
<accession>A0A1H0IRV8</accession>
<dbReference type="Gene3D" id="1.20.58.220">
    <property type="entry name" value="Phosphate transport system protein phou homolog 2, domain 2"/>
    <property type="match status" value="1"/>
</dbReference>
<protein>
    <recommendedName>
        <fullName evidence="4">Nuclease PIN</fullName>
    </recommendedName>
</protein>
<dbReference type="AlphaFoldDB" id="A0A1H0IRV8"/>
<keyword evidence="3" id="KW-1185">Reference proteome</keyword>
<dbReference type="EMBL" id="FNHS01000020">
    <property type="protein sequence ID" value="SDO34148.1"/>
    <property type="molecule type" value="Genomic_DNA"/>
</dbReference>
<evidence type="ECO:0000313" key="2">
    <source>
        <dbReference type="EMBL" id="SDO34148.1"/>
    </source>
</evidence>
<reference evidence="3" key="1">
    <citation type="submission" date="2016-10" db="EMBL/GenBank/DDBJ databases">
        <authorList>
            <person name="Varghese N."/>
            <person name="Submissions S."/>
        </authorList>
    </citation>
    <scope>NUCLEOTIDE SEQUENCE [LARGE SCALE GENOMIC DNA]</scope>
    <source>
        <strain evidence="3">BL47</strain>
    </source>
</reference>
<dbReference type="Proteomes" id="UP000198704">
    <property type="component" value="Unassembled WGS sequence"/>
</dbReference>
<sequence>MLAWFRALMPKEDRFFDLFERHAATLVDGAAALRALLDRTQDVPVAYQAIADHEDKADAITREALLAVRRTFITPFDRGDIQALVGSLDDAIDQMLKTAKAVQLFEVTTFEPPMREMGAVIEEAAAVVAEALPKLRALGENATALNALTERVIQLEGRADDLHNAGLKALFRASRQDPMAFLIGSELYDHLEKVMDRFEDVANQISSIVVEHV</sequence>
<name>A0A1H0IRV8_9HYPH</name>
<dbReference type="OrthoDB" id="9797568at2"/>
<evidence type="ECO:0000256" key="1">
    <source>
        <dbReference type="ARBA" id="ARBA00008591"/>
    </source>
</evidence>
<evidence type="ECO:0000313" key="3">
    <source>
        <dbReference type="Proteomes" id="UP000198704"/>
    </source>
</evidence>
<dbReference type="PANTHER" id="PTHR37298">
    <property type="entry name" value="UPF0111 PROTEIN YKAA"/>
    <property type="match status" value="1"/>
</dbReference>
<dbReference type="RefSeq" id="WP_091721228.1">
    <property type="nucleotide sequence ID" value="NZ_FNHS01000020.1"/>
</dbReference>
<dbReference type="PANTHER" id="PTHR37298:SF1">
    <property type="entry name" value="UPF0111 PROTEIN YKAA"/>
    <property type="match status" value="1"/>
</dbReference>
<dbReference type="Pfam" id="PF01865">
    <property type="entry name" value="PhoU_div"/>
    <property type="match status" value="1"/>
</dbReference>
<organism evidence="2 3">
    <name type="scientific">Methylobacterium phyllostachyos</name>
    <dbReference type="NCBI Taxonomy" id="582672"/>
    <lineage>
        <taxon>Bacteria</taxon>
        <taxon>Pseudomonadati</taxon>
        <taxon>Pseudomonadota</taxon>
        <taxon>Alphaproteobacteria</taxon>
        <taxon>Hyphomicrobiales</taxon>
        <taxon>Methylobacteriaceae</taxon>
        <taxon>Methylobacterium</taxon>
    </lineage>
</organism>
<dbReference type="STRING" id="582672.SAMN05216360_12011"/>
<dbReference type="InterPro" id="IPR052912">
    <property type="entry name" value="UPF0111_domain"/>
</dbReference>
<dbReference type="InterPro" id="IPR018445">
    <property type="entry name" value="Put_Phosphate_transp_reg"/>
</dbReference>
<evidence type="ECO:0008006" key="4">
    <source>
        <dbReference type="Google" id="ProtNLM"/>
    </source>
</evidence>
<dbReference type="InterPro" id="IPR038078">
    <property type="entry name" value="PhoU-like_sf"/>
</dbReference>